<feature type="transmembrane region" description="Helical" evidence="5">
    <location>
        <begin position="197"/>
        <end position="214"/>
    </location>
</feature>
<accession>A0AAU8U9U0</accession>
<feature type="transmembrane region" description="Helical" evidence="5">
    <location>
        <begin position="30"/>
        <end position="47"/>
    </location>
</feature>
<feature type="transmembrane region" description="Helical" evidence="5">
    <location>
        <begin position="59"/>
        <end position="81"/>
    </location>
</feature>
<feature type="transmembrane region" description="Helical" evidence="5">
    <location>
        <begin position="249"/>
        <end position="267"/>
    </location>
</feature>
<sequence>MLFYLVILVSSVFLGSNLLAVSLPVGQISLYRIFSLLIIPIIIFTIFKNRRAFKINTNSTATFMVGVFIFWWLWALCSILWAMSIGAWLQTMVLLTLGVSSVIGIFLWTKDYFQWRILIKTVWVMLTFLSLWGLFEVLTNTYLLADVGKLDKYSTFATQPWTRMPITFFANQNDYATMLLAAFPVNLILLNTTRNNLKRLLTLFCMILATLLIYQSGSRMSLLMAMAFFVIYFALKIRWNVKRNWIKKIIVIVLALLALAIAFVPLVQDTIMKYIYILPRPYLSGDTARINMLRNGLTYFGRTFGLGVGAGNIEVWMQTFGTLPTRNVFNIHNWWFEILVGYGVFVFIAYVVGYGLMIYRLFNLRKGVTKNQRNVMNAIITFLIIFIGASITSANNMLIEWHWIFFGLIIAYIGIMEKQVNKKRGLDK</sequence>
<dbReference type="InterPro" id="IPR051533">
    <property type="entry name" value="WaaL-like"/>
</dbReference>
<name>A0AAU8U9U0_9LACT</name>
<dbReference type="AlphaFoldDB" id="A0AAU8U9U0"/>
<keyword evidence="3 5" id="KW-1133">Transmembrane helix</keyword>
<evidence type="ECO:0000256" key="5">
    <source>
        <dbReference type="SAM" id="Phobius"/>
    </source>
</evidence>
<evidence type="ECO:0000256" key="2">
    <source>
        <dbReference type="ARBA" id="ARBA00022692"/>
    </source>
</evidence>
<organism evidence="7 8">
    <name type="scientific">Aerococcus viridans</name>
    <dbReference type="NCBI Taxonomy" id="1377"/>
    <lineage>
        <taxon>Bacteria</taxon>
        <taxon>Bacillati</taxon>
        <taxon>Bacillota</taxon>
        <taxon>Bacilli</taxon>
        <taxon>Lactobacillales</taxon>
        <taxon>Aerococcaceae</taxon>
        <taxon>Aerococcus</taxon>
    </lineage>
</organism>
<dbReference type="PANTHER" id="PTHR37422">
    <property type="entry name" value="TEICHURONIC ACID BIOSYNTHESIS PROTEIN TUAE"/>
    <property type="match status" value="1"/>
</dbReference>
<dbReference type="InterPro" id="IPR007016">
    <property type="entry name" value="O-antigen_ligase-rel_domated"/>
</dbReference>
<feature type="transmembrane region" description="Helical" evidence="5">
    <location>
        <begin position="398"/>
        <end position="415"/>
    </location>
</feature>
<feature type="transmembrane region" description="Helical" evidence="5">
    <location>
        <begin position="334"/>
        <end position="362"/>
    </location>
</feature>
<feature type="transmembrane region" description="Helical" evidence="5">
    <location>
        <begin position="117"/>
        <end position="135"/>
    </location>
</feature>
<evidence type="ECO:0000256" key="4">
    <source>
        <dbReference type="ARBA" id="ARBA00023136"/>
    </source>
</evidence>
<reference evidence="7 8" key="1">
    <citation type="journal article" date="2016" name="Genome Announc.">
        <title>Complete Genome Sequences of Aerococcus christensenii CCUG 28831T, Aerococcus sanguinicola CCUG 43001T, Aerococcus urinae CCUG 36881T, Aerococcus urinaeequi CCUG 28094T, Aerococcus urinaehominis CCUG 42038 BT, and Aerococcus viridans CCUG 4311T.</title>
        <authorList>
            <person name="Carkaci D."/>
            <person name="Dargis R."/>
            <person name="Nielsen X.C."/>
            <person name="Skovgaard O."/>
            <person name="Fuursted K."/>
            <person name="Christensen J.J."/>
        </authorList>
    </citation>
    <scope>NUCLEOTIDE SEQUENCE [LARGE SCALE GENOMIC DNA]</scope>
    <source>
        <strain evidence="7 8">CCUG4311</strain>
    </source>
</reference>
<evidence type="ECO:0000256" key="1">
    <source>
        <dbReference type="ARBA" id="ARBA00004141"/>
    </source>
</evidence>
<keyword evidence="2 5" id="KW-0812">Transmembrane</keyword>
<feature type="transmembrane region" description="Helical" evidence="5">
    <location>
        <begin position="374"/>
        <end position="392"/>
    </location>
</feature>
<dbReference type="KEGG" id="avs:AWM76_08140"/>
<dbReference type="Pfam" id="PF04932">
    <property type="entry name" value="Wzy_C"/>
    <property type="match status" value="1"/>
</dbReference>
<dbReference type="PANTHER" id="PTHR37422:SF23">
    <property type="entry name" value="TEICHURONIC ACID BIOSYNTHESIS PROTEIN TUAE"/>
    <property type="match status" value="1"/>
</dbReference>
<protein>
    <submittedName>
        <fullName evidence="7">O-antigen polymerase</fullName>
    </submittedName>
</protein>
<dbReference type="GeneID" id="32030887"/>
<gene>
    <name evidence="7" type="ORF">AWM76_08140</name>
</gene>
<keyword evidence="4 5" id="KW-0472">Membrane</keyword>
<dbReference type="EMBL" id="CP014164">
    <property type="protein sequence ID" value="AMC01523.1"/>
    <property type="molecule type" value="Genomic_DNA"/>
</dbReference>
<comment type="subcellular location">
    <subcellularLocation>
        <location evidence="1">Membrane</location>
        <topology evidence="1">Multi-pass membrane protein</topology>
    </subcellularLocation>
</comment>
<feature type="transmembrane region" description="Helical" evidence="5">
    <location>
        <begin position="175"/>
        <end position="190"/>
    </location>
</feature>
<evidence type="ECO:0000259" key="6">
    <source>
        <dbReference type="Pfam" id="PF04932"/>
    </source>
</evidence>
<evidence type="ECO:0000256" key="3">
    <source>
        <dbReference type="ARBA" id="ARBA00022989"/>
    </source>
</evidence>
<dbReference type="Proteomes" id="UP000066986">
    <property type="component" value="Chromosome"/>
</dbReference>
<reference evidence="8" key="2">
    <citation type="submission" date="2016-01" db="EMBL/GenBank/DDBJ databases">
        <title>Six Aerococcus type strain genome sequencing and assembly using PacBio and Illumina Hiseq.</title>
        <authorList>
            <person name="Carkaci D."/>
            <person name="Dargis R."/>
            <person name="Nielsen X.C."/>
            <person name="Skovgaard O."/>
            <person name="Fuursted K."/>
            <person name="Christensen J.J."/>
        </authorList>
    </citation>
    <scope>NUCLEOTIDE SEQUENCE [LARGE SCALE GENOMIC DNA]</scope>
    <source>
        <strain evidence="8">CCUG4311</strain>
    </source>
</reference>
<dbReference type="GO" id="GO:0016020">
    <property type="term" value="C:membrane"/>
    <property type="evidence" value="ECO:0007669"/>
    <property type="project" value="UniProtKB-SubCell"/>
</dbReference>
<proteinExistence type="predicted"/>
<evidence type="ECO:0000313" key="7">
    <source>
        <dbReference type="EMBL" id="AMC01523.1"/>
    </source>
</evidence>
<evidence type="ECO:0000313" key="8">
    <source>
        <dbReference type="Proteomes" id="UP000066986"/>
    </source>
</evidence>
<feature type="domain" description="O-antigen ligase-related" evidence="6">
    <location>
        <begin position="205"/>
        <end position="351"/>
    </location>
</feature>
<dbReference type="RefSeq" id="WP_039935885.1">
    <property type="nucleotide sequence ID" value="NZ_CP014164.1"/>
</dbReference>
<feature type="transmembrane region" description="Helical" evidence="5">
    <location>
        <begin position="220"/>
        <end position="237"/>
    </location>
</feature>
<feature type="transmembrane region" description="Helical" evidence="5">
    <location>
        <begin position="87"/>
        <end position="108"/>
    </location>
</feature>